<accession>A0A8K0RLA7</accession>
<sequence>MSDIVKKVNGTLVVNTNIEPPRDWTNDYEEIGGDTQWGEYGDVAELAKGYGFDGTVKPLFAMKAYTGEALSLFELGGNHYLYNAIEGSLYRIAQPNDLETIVSVIGDDNQGLSALEIEPL</sequence>
<keyword evidence="2" id="KW-1185">Reference proteome</keyword>
<dbReference type="Proteomes" id="UP000813427">
    <property type="component" value="Unassembled WGS sequence"/>
</dbReference>
<evidence type="ECO:0000313" key="2">
    <source>
        <dbReference type="Proteomes" id="UP000813427"/>
    </source>
</evidence>
<protein>
    <submittedName>
        <fullName evidence="1">Uncharacterized protein</fullName>
    </submittedName>
</protein>
<dbReference type="OrthoDB" id="4678058at2759"/>
<reference evidence="1" key="1">
    <citation type="journal article" date="2021" name="Nat. Commun.">
        <title>Genetic determinants of endophytism in the Arabidopsis root mycobiome.</title>
        <authorList>
            <person name="Mesny F."/>
            <person name="Miyauchi S."/>
            <person name="Thiergart T."/>
            <person name="Pickel B."/>
            <person name="Atanasova L."/>
            <person name="Karlsson M."/>
            <person name="Huettel B."/>
            <person name="Barry K.W."/>
            <person name="Haridas S."/>
            <person name="Chen C."/>
            <person name="Bauer D."/>
            <person name="Andreopoulos W."/>
            <person name="Pangilinan J."/>
            <person name="LaButti K."/>
            <person name="Riley R."/>
            <person name="Lipzen A."/>
            <person name="Clum A."/>
            <person name="Drula E."/>
            <person name="Henrissat B."/>
            <person name="Kohler A."/>
            <person name="Grigoriev I.V."/>
            <person name="Martin F.M."/>
            <person name="Hacquard S."/>
        </authorList>
    </citation>
    <scope>NUCLEOTIDE SEQUENCE</scope>
    <source>
        <strain evidence="1">MPI-SDFR-AT-0068</strain>
    </source>
</reference>
<name>A0A8K0RLA7_9HYPO</name>
<gene>
    <name evidence="1" type="ORF">BKA59DRAFT_558833</name>
</gene>
<evidence type="ECO:0000313" key="1">
    <source>
        <dbReference type="EMBL" id="KAH7235365.1"/>
    </source>
</evidence>
<dbReference type="AlphaFoldDB" id="A0A8K0RLA7"/>
<organism evidence="1 2">
    <name type="scientific">Fusarium tricinctum</name>
    <dbReference type="NCBI Taxonomy" id="61284"/>
    <lineage>
        <taxon>Eukaryota</taxon>
        <taxon>Fungi</taxon>
        <taxon>Dikarya</taxon>
        <taxon>Ascomycota</taxon>
        <taxon>Pezizomycotina</taxon>
        <taxon>Sordariomycetes</taxon>
        <taxon>Hypocreomycetidae</taxon>
        <taxon>Hypocreales</taxon>
        <taxon>Nectriaceae</taxon>
        <taxon>Fusarium</taxon>
        <taxon>Fusarium tricinctum species complex</taxon>
    </lineage>
</organism>
<proteinExistence type="predicted"/>
<dbReference type="EMBL" id="JAGPXF010000007">
    <property type="protein sequence ID" value="KAH7235365.1"/>
    <property type="molecule type" value="Genomic_DNA"/>
</dbReference>
<comment type="caution">
    <text evidence="1">The sequence shown here is derived from an EMBL/GenBank/DDBJ whole genome shotgun (WGS) entry which is preliminary data.</text>
</comment>